<dbReference type="EMBL" id="CP074694">
    <property type="protein sequence ID" value="QVL34123.1"/>
    <property type="molecule type" value="Genomic_DNA"/>
</dbReference>
<keyword evidence="3 6" id="KW-0812">Transmembrane</keyword>
<dbReference type="AlphaFoldDB" id="A0A8E6B916"/>
<feature type="transmembrane region" description="Helical" evidence="6">
    <location>
        <begin position="88"/>
        <end position="107"/>
    </location>
</feature>
<evidence type="ECO:0000256" key="4">
    <source>
        <dbReference type="ARBA" id="ARBA00022989"/>
    </source>
</evidence>
<dbReference type="RefSeq" id="WP_213499096.1">
    <property type="nucleotide sequence ID" value="NZ_CP074694.1"/>
</dbReference>
<protein>
    <submittedName>
        <fullName evidence="7">Tryptophan-rich sensory protein</fullName>
    </submittedName>
</protein>
<dbReference type="Gene3D" id="1.20.1260.100">
    <property type="entry name" value="TspO/MBR protein"/>
    <property type="match status" value="1"/>
</dbReference>
<keyword evidence="4 6" id="KW-1133">Transmembrane helix</keyword>
<sequence length="165" mass="19310">MYDEIDTSPKTRINQALALLGWVGISFTASITGIIVSTEGWFEGLQKPSWEPPNWIFGPVWTFLYLMMGLAAWFVWRKGGWALQRIPLWFFLLQLFLNACWTPLFFGMHFLELALVEIVLLWLSLTITMTTFFRVSKTAFCLMIPYWSWVSYATALNFIIWRMNS</sequence>
<reference evidence="7" key="1">
    <citation type="submission" date="2021-05" db="EMBL/GenBank/DDBJ databases">
        <title>Complete genome sequence of the cellulolytic planctomycete Telmatocola sphagniphila SP2T and characterization of the first cellulase from planctomycetes.</title>
        <authorList>
            <person name="Rakitin A.L."/>
            <person name="Beletsky A.V."/>
            <person name="Naumoff D.G."/>
            <person name="Kulichevskaya I.S."/>
            <person name="Mardanov A.V."/>
            <person name="Ravin N.V."/>
            <person name="Dedysh S.N."/>
        </authorList>
    </citation>
    <scope>NUCLEOTIDE SEQUENCE</scope>
    <source>
        <strain evidence="7">SP2T</strain>
    </source>
</reference>
<evidence type="ECO:0000256" key="3">
    <source>
        <dbReference type="ARBA" id="ARBA00022692"/>
    </source>
</evidence>
<dbReference type="CDD" id="cd15904">
    <property type="entry name" value="TSPO_MBR"/>
    <property type="match status" value="1"/>
</dbReference>
<dbReference type="Proteomes" id="UP000676194">
    <property type="component" value="Chromosome"/>
</dbReference>
<evidence type="ECO:0000256" key="1">
    <source>
        <dbReference type="ARBA" id="ARBA00004141"/>
    </source>
</evidence>
<dbReference type="FunFam" id="1.20.1260.100:FF:000001">
    <property type="entry name" value="translocator protein 2"/>
    <property type="match status" value="1"/>
</dbReference>
<gene>
    <name evidence="7" type="ORF">KIH39_09510</name>
</gene>
<feature type="transmembrane region" description="Helical" evidence="6">
    <location>
        <begin position="56"/>
        <end position="76"/>
    </location>
</feature>
<comment type="similarity">
    <text evidence="2">Belongs to the TspO/BZRP family.</text>
</comment>
<comment type="subcellular location">
    <subcellularLocation>
        <location evidence="1">Membrane</location>
        <topology evidence="1">Multi-pass membrane protein</topology>
    </subcellularLocation>
</comment>
<accession>A0A8E6B916</accession>
<feature type="transmembrane region" description="Helical" evidence="6">
    <location>
        <begin position="113"/>
        <end position="133"/>
    </location>
</feature>
<evidence type="ECO:0000256" key="2">
    <source>
        <dbReference type="ARBA" id="ARBA00007524"/>
    </source>
</evidence>
<organism evidence="7 8">
    <name type="scientific">Telmatocola sphagniphila</name>
    <dbReference type="NCBI Taxonomy" id="1123043"/>
    <lineage>
        <taxon>Bacteria</taxon>
        <taxon>Pseudomonadati</taxon>
        <taxon>Planctomycetota</taxon>
        <taxon>Planctomycetia</taxon>
        <taxon>Gemmatales</taxon>
        <taxon>Gemmataceae</taxon>
    </lineage>
</organism>
<evidence type="ECO:0000313" key="8">
    <source>
        <dbReference type="Proteomes" id="UP000676194"/>
    </source>
</evidence>
<dbReference type="InterPro" id="IPR004307">
    <property type="entry name" value="TspO_MBR"/>
</dbReference>
<dbReference type="KEGG" id="tsph:KIH39_09510"/>
<evidence type="ECO:0000256" key="6">
    <source>
        <dbReference type="SAM" id="Phobius"/>
    </source>
</evidence>
<dbReference type="GO" id="GO:0033013">
    <property type="term" value="P:tetrapyrrole metabolic process"/>
    <property type="evidence" value="ECO:0007669"/>
    <property type="project" value="UniProtKB-ARBA"/>
</dbReference>
<name>A0A8E6B916_9BACT</name>
<dbReference type="PANTHER" id="PTHR10057">
    <property type="entry name" value="PERIPHERAL-TYPE BENZODIAZEPINE RECEPTOR"/>
    <property type="match status" value="1"/>
</dbReference>
<dbReference type="Pfam" id="PF03073">
    <property type="entry name" value="TspO_MBR"/>
    <property type="match status" value="1"/>
</dbReference>
<keyword evidence="8" id="KW-1185">Reference proteome</keyword>
<dbReference type="InterPro" id="IPR038330">
    <property type="entry name" value="TspO/MBR-related_sf"/>
</dbReference>
<dbReference type="GO" id="GO:0016020">
    <property type="term" value="C:membrane"/>
    <property type="evidence" value="ECO:0007669"/>
    <property type="project" value="UniProtKB-SubCell"/>
</dbReference>
<keyword evidence="5 6" id="KW-0472">Membrane</keyword>
<feature type="transmembrane region" description="Helical" evidence="6">
    <location>
        <begin position="16"/>
        <end position="36"/>
    </location>
</feature>
<dbReference type="PANTHER" id="PTHR10057:SF0">
    <property type="entry name" value="TRANSLOCATOR PROTEIN"/>
    <property type="match status" value="1"/>
</dbReference>
<feature type="transmembrane region" description="Helical" evidence="6">
    <location>
        <begin position="140"/>
        <end position="161"/>
    </location>
</feature>
<evidence type="ECO:0000256" key="5">
    <source>
        <dbReference type="ARBA" id="ARBA00023136"/>
    </source>
</evidence>
<dbReference type="PIRSF" id="PIRSF005859">
    <property type="entry name" value="PBR"/>
    <property type="match status" value="1"/>
</dbReference>
<proteinExistence type="inferred from homology"/>
<evidence type="ECO:0000313" key="7">
    <source>
        <dbReference type="EMBL" id="QVL34123.1"/>
    </source>
</evidence>